<sequence>MDRKAHKQFAELKMGDRLELPAGGYAEKKIFIDRYGFSINILTVSNGLLIFTVILERGMDIGEIFLGQDKITWERKDEYLLHPDSVNLHENGGWEKGFYAAVAAIGPEIFGTPDEVRTVHGTGSYSQTDLQSVCILWDKEQICIEGTVPIKGYSAEPVYQKHIKIFTRYNSPLIVRKDSTINLTGERQPLDDGYHIQLAGEYAAKGGRYVLPVSRDKMLLRDSAPAENNPFEIYEFSSSLDPIRCYQYVPEPVSGLEKLIELSDYSDMVQLNGKITAEMIVNSEKTGAVYIIRPLESFPRSLIAKRAIDEPMYALEPCKTRPNSLCQKAIDGELVYLEPRSQADSWFIIGVVFNNLTIQLLENLIEKAIN</sequence>
<dbReference type="EMBL" id="CP001348">
    <property type="protein sequence ID" value="ACL77530.1"/>
    <property type="molecule type" value="Genomic_DNA"/>
</dbReference>
<gene>
    <name evidence="2" type="ordered locus">Ccel_3241</name>
</gene>
<dbReference type="KEGG" id="cce:Ccel_3241"/>
<evidence type="ECO:0008006" key="4">
    <source>
        <dbReference type="Google" id="ProtNLM"/>
    </source>
</evidence>
<evidence type="ECO:0000313" key="2">
    <source>
        <dbReference type="EMBL" id="ACL77530.1"/>
    </source>
</evidence>
<dbReference type="Proteomes" id="UP000001349">
    <property type="component" value="Chromosome"/>
</dbReference>
<protein>
    <recommendedName>
        <fullName evidence="4">DUF4432 domain-containing protein</fullName>
    </recommendedName>
</protein>
<name>B8I0X4_RUMCH</name>
<organism evidence="2 3">
    <name type="scientific">Ruminiclostridium cellulolyticum (strain ATCC 35319 / DSM 5812 / JCM 6584 / H10)</name>
    <name type="common">Clostridium cellulolyticum</name>
    <dbReference type="NCBI Taxonomy" id="394503"/>
    <lineage>
        <taxon>Bacteria</taxon>
        <taxon>Bacillati</taxon>
        <taxon>Bacillota</taxon>
        <taxon>Clostridia</taxon>
        <taxon>Eubacteriales</taxon>
        <taxon>Oscillospiraceae</taxon>
        <taxon>Ruminiclostridium</taxon>
    </lineage>
</organism>
<dbReference type="Gene3D" id="2.70.98.10">
    <property type="match status" value="1"/>
</dbReference>
<keyword evidence="1" id="KW-1133">Transmembrane helix</keyword>
<feature type="transmembrane region" description="Helical" evidence="1">
    <location>
        <begin position="35"/>
        <end position="55"/>
    </location>
</feature>
<proteinExistence type="predicted"/>
<dbReference type="Pfam" id="PF14486">
    <property type="entry name" value="DUF4432"/>
    <property type="match status" value="1"/>
</dbReference>
<keyword evidence="1" id="KW-0812">Transmembrane</keyword>
<keyword evidence="1" id="KW-0472">Membrane</keyword>
<keyword evidence="3" id="KW-1185">Reference proteome</keyword>
<dbReference type="HOGENOM" id="CLU_751927_0_0_9"/>
<evidence type="ECO:0000313" key="3">
    <source>
        <dbReference type="Proteomes" id="UP000001349"/>
    </source>
</evidence>
<dbReference type="eggNOG" id="ENOG502Z9T3">
    <property type="taxonomic scope" value="Bacteria"/>
</dbReference>
<dbReference type="InterPro" id="IPR027839">
    <property type="entry name" value="DUF4432"/>
</dbReference>
<dbReference type="InterPro" id="IPR014718">
    <property type="entry name" value="GH-type_carb-bd"/>
</dbReference>
<dbReference type="AlphaFoldDB" id="B8I0X4"/>
<dbReference type="RefSeq" id="WP_015926588.1">
    <property type="nucleotide sequence ID" value="NC_011898.1"/>
</dbReference>
<dbReference type="STRING" id="394503.Ccel_3241"/>
<accession>B8I0X4</accession>
<reference evidence="2 3" key="1">
    <citation type="submission" date="2009-01" db="EMBL/GenBank/DDBJ databases">
        <title>Complete sequence of Clostridium cellulolyticum H10.</title>
        <authorList>
            <consortium name="US DOE Joint Genome Institute"/>
            <person name="Lucas S."/>
            <person name="Copeland A."/>
            <person name="Lapidus A."/>
            <person name="Glavina del Rio T."/>
            <person name="Dalin E."/>
            <person name="Tice H."/>
            <person name="Bruce D."/>
            <person name="Goodwin L."/>
            <person name="Pitluck S."/>
            <person name="Chertkov O."/>
            <person name="Saunders E."/>
            <person name="Brettin T."/>
            <person name="Detter J.C."/>
            <person name="Han C."/>
            <person name="Larimer F."/>
            <person name="Land M."/>
            <person name="Hauser L."/>
            <person name="Kyrpides N."/>
            <person name="Ivanova N."/>
            <person name="Zhou J."/>
            <person name="Richardson P."/>
        </authorList>
    </citation>
    <scope>NUCLEOTIDE SEQUENCE [LARGE SCALE GENOMIC DNA]</scope>
    <source>
        <strain evidence="3">ATCC 35319 / DSM 5812 / JCM 6584 / H10</strain>
    </source>
</reference>
<dbReference type="GO" id="GO:0030246">
    <property type="term" value="F:carbohydrate binding"/>
    <property type="evidence" value="ECO:0007669"/>
    <property type="project" value="InterPro"/>
</dbReference>
<evidence type="ECO:0000256" key="1">
    <source>
        <dbReference type="SAM" id="Phobius"/>
    </source>
</evidence>